<proteinExistence type="predicted"/>
<evidence type="ECO:0000313" key="1">
    <source>
        <dbReference type="EMBL" id="KAI3763796.1"/>
    </source>
</evidence>
<protein>
    <submittedName>
        <fullName evidence="1">Uncharacterized protein</fullName>
    </submittedName>
</protein>
<name>A0ACB9EZE2_CICIN</name>
<organism evidence="1 2">
    <name type="scientific">Cichorium intybus</name>
    <name type="common">Chicory</name>
    <dbReference type="NCBI Taxonomy" id="13427"/>
    <lineage>
        <taxon>Eukaryota</taxon>
        <taxon>Viridiplantae</taxon>
        <taxon>Streptophyta</taxon>
        <taxon>Embryophyta</taxon>
        <taxon>Tracheophyta</taxon>
        <taxon>Spermatophyta</taxon>
        <taxon>Magnoliopsida</taxon>
        <taxon>eudicotyledons</taxon>
        <taxon>Gunneridae</taxon>
        <taxon>Pentapetalae</taxon>
        <taxon>asterids</taxon>
        <taxon>campanulids</taxon>
        <taxon>Asterales</taxon>
        <taxon>Asteraceae</taxon>
        <taxon>Cichorioideae</taxon>
        <taxon>Cichorieae</taxon>
        <taxon>Cichoriinae</taxon>
        <taxon>Cichorium</taxon>
    </lineage>
</organism>
<sequence>MDRRSVARRTGDTVWDPTHRDTVLLLGIWPQEPNCVMSYFDVMAYRVYSVASDSFRTIYFHPSDIGLVSYAIMACEDCGYQLP</sequence>
<gene>
    <name evidence="1" type="ORF">L2E82_13793</name>
</gene>
<evidence type="ECO:0000313" key="2">
    <source>
        <dbReference type="Proteomes" id="UP001055811"/>
    </source>
</evidence>
<dbReference type="EMBL" id="CM042011">
    <property type="protein sequence ID" value="KAI3763796.1"/>
    <property type="molecule type" value="Genomic_DNA"/>
</dbReference>
<keyword evidence="2" id="KW-1185">Reference proteome</keyword>
<dbReference type="Proteomes" id="UP001055811">
    <property type="component" value="Linkage Group LG03"/>
</dbReference>
<comment type="caution">
    <text evidence="1">The sequence shown here is derived from an EMBL/GenBank/DDBJ whole genome shotgun (WGS) entry which is preliminary data.</text>
</comment>
<accession>A0ACB9EZE2</accession>
<reference evidence="2" key="1">
    <citation type="journal article" date="2022" name="Mol. Ecol. Resour.">
        <title>The genomes of chicory, endive, great burdock and yacon provide insights into Asteraceae palaeo-polyploidization history and plant inulin production.</title>
        <authorList>
            <person name="Fan W."/>
            <person name="Wang S."/>
            <person name="Wang H."/>
            <person name="Wang A."/>
            <person name="Jiang F."/>
            <person name="Liu H."/>
            <person name="Zhao H."/>
            <person name="Xu D."/>
            <person name="Zhang Y."/>
        </authorList>
    </citation>
    <scope>NUCLEOTIDE SEQUENCE [LARGE SCALE GENOMIC DNA]</scope>
    <source>
        <strain evidence="2">cv. Punajuju</strain>
    </source>
</reference>
<reference evidence="1 2" key="2">
    <citation type="journal article" date="2022" name="Mol. Ecol. Resour.">
        <title>The genomes of chicory, endive, great burdock and yacon provide insights into Asteraceae paleo-polyploidization history and plant inulin production.</title>
        <authorList>
            <person name="Fan W."/>
            <person name="Wang S."/>
            <person name="Wang H."/>
            <person name="Wang A."/>
            <person name="Jiang F."/>
            <person name="Liu H."/>
            <person name="Zhao H."/>
            <person name="Xu D."/>
            <person name="Zhang Y."/>
        </authorList>
    </citation>
    <scope>NUCLEOTIDE SEQUENCE [LARGE SCALE GENOMIC DNA]</scope>
    <source>
        <strain evidence="2">cv. Punajuju</strain>
        <tissue evidence="1">Leaves</tissue>
    </source>
</reference>